<organism evidence="1">
    <name type="scientific">marine metagenome</name>
    <dbReference type="NCBI Taxonomy" id="408172"/>
    <lineage>
        <taxon>unclassified sequences</taxon>
        <taxon>metagenomes</taxon>
        <taxon>ecological metagenomes</taxon>
    </lineage>
</organism>
<dbReference type="SUPFAM" id="SSF52833">
    <property type="entry name" value="Thioredoxin-like"/>
    <property type="match status" value="1"/>
</dbReference>
<dbReference type="EMBL" id="UINC01024357">
    <property type="protein sequence ID" value="SVA97820.1"/>
    <property type="molecule type" value="Genomic_DNA"/>
</dbReference>
<dbReference type="InterPro" id="IPR036249">
    <property type="entry name" value="Thioredoxin-like_sf"/>
</dbReference>
<evidence type="ECO:0000313" key="1">
    <source>
        <dbReference type="EMBL" id="SVA97820.1"/>
    </source>
</evidence>
<dbReference type="AlphaFoldDB" id="A0A382A8K1"/>
<reference evidence="1" key="1">
    <citation type="submission" date="2018-05" db="EMBL/GenBank/DDBJ databases">
        <authorList>
            <person name="Lanie J.A."/>
            <person name="Ng W.-L."/>
            <person name="Kazmierczak K.M."/>
            <person name="Andrzejewski T.M."/>
            <person name="Davidsen T.M."/>
            <person name="Wayne K.J."/>
            <person name="Tettelin H."/>
            <person name="Glass J.I."/>
            <person name="Rusch D."/>
            <person name="Podicherti R."/>
            <person name="Tsui H.-C.T."/>
            <person name="Winkler M.E."/>
        </authorList>
    </citation>
    <scope>NUCLEOTIDE SEQUENCE</scope>
</reference>
<gene>
    <name evidence="1" type="ORF">METZ01_LOCUS150674</name>
</gene>
<evidence type="ECO:0008006" key="2">
    <source>
        <dbReference type="Google" id="ProtNLM"/>
    </source>
</evidence>
<dbReference type="Gene3D" id="3.40.30.10">
    <property type="entry name" value="Glutaredoxin"/>
    <property type="match status" value="1"/>
</dbReference>
<sequence>MNWRNFSLQQINQQDPGDWRVWNEEDFTKTRSLMASIAGEAAKRQGEEAFDRFFLALLKERHGGNRAPLNDNNVFVEIAEHCGFDIKKFKNDLGDDSIVEIIAKDHTEATEVHGAFGTPTFIFENGQSAYLKTFIPPANESMEAFEHFVGLFSERSYIGEIKRPQPPWPKGAV</sequence>
<protein>
    <recommendedName>
        <fullName evidence="2">DSBA-like thioredoxin domain-containing protein</fullName>
    </recommendedName>
</protein>
<accession>A0A382A8K1</accession>
<proteinExistence type="predicted"/>
<name>A0A382A8K1_9ZZZZ</name>
<dbReference type="Pfam" id="PF13743">
    <property type="entry name" value="Thioredoxin_5"/>
    <property type="match status" value="1"/>
</dbReference>